<gene>
    <name evidence="2" type="ORF">BS1321_23565</name>
</gene>
<keyword evidence="1" id="KW-1133">Transmembrane helix</keyword>
<dbReference type="Pfam" id="PF09911">
    <property type="entry name" value="DUF2140"/>
    <property type="match status" value="1"/>
</dbReference>
<sequence length="194" mass="22488">MTNVKWKTLFISLLALNILVILFVTILVNLPTKDKELIPEVSHEEDIQFQIHTNREDLTRLINQYLDKEGLTGSIHYEVYLTDEVELYGTMPFFNREVEMKLTFEPIAQKNGDLILKQKSIAVGQMNLPVSYVMNLINERYNMPDWVSISPNDESIYVSLQDMELKSDVRVKAKEFDLENDDISFLLTVPSSLQ</sequence>
<organism evidence="2 3">
    <name type="scientific">Peribacillus simplex NBRC 15720 = DSM 1321</name>
    <dbReference type="NCBI Taxonomy" id="1349754"/>
    <lineage>
        <taxon>Bacteria</taxon>
        <taxon>Bacillati</taxon>
        <taxon>Bacillota</taxon>
        <taxon>Bacilli</taxon>
        <taxon>Bacillales</taxon>
        <taxon>Bacillaceae</taxon>
        <taxon>Peribacillus</taxon>
    </lineage>
</organism>
<evidence type="ECO:0000313" key="3">
    <source>
        <dbReference type="Proteomes" id="UP000214618"/>
    </source>
</evidence>
<dbReference type="OrthoDB" id="2412610at2"/>
<proteinExistence type="predicted"/>
<keyword evidence="1" id="KW-0472">Membrane</keyword>
<feature type="transmembrane region" description="Helical" evidence="1">
    <location>
        <begin position="6"/>
        <end position="28"/>
    </location>
</feature>
<dbReference type="GeneID" id="56475766"/>
<accession>A0A223EN64</accession>
<dbReference type="AlphaFoldDB" id="A0A223EN64"/>
<evidence type="ECO:0000256" key="1">
    <source>
        <dbReference type="SAM" id="Phobius"/>
    </source>
</evidence>
<dbReference type="InterPro" id="IPR018672">
    <property type="entry name" value="DUF2140"/>
</dbReference>
<dbReference type="RefSeq" id="WP_063234366.1">
    <property type="nucleotide sequence ID" value="NZ_BCVO01000015.1"/>
</dbReference>
<evidence type="ECO:0000313" key="2">
    <source>
        <dbReference type="EMBL" id="ASS96621.1"/>
    </source>
</evidence>
<dbReference type="EMBL" id="CP017704">
    <property type="protein sequence ID" value="ASS96621.1"/>
    <property type="molecule type" value="Genomic_DNA"/>
</dbReference>
<name>A0A223EN64_9BACI</name>
<keyword evidence="1" id="KW-0812">Transmembrane</keyword>
<evidence type="ECO:0008006" key="4">
    <source>
        <dbReference type="Google" id="ProtNLM"/>
    </source>
</evidence>
<dbReference type="Proteomes" id="UP000214618">
    <property type="component" value="Chromosome"/>
</dbReference>
<reference evidence="2 3" key="1">
    <citation type="submission" date="2016-10" db="EMBL/GenBank/DDBJ databases">
        <title>The whole genome sequencing and assembly of Bacillus simplex DSM 1321 strain.</title>
        <authorList>
            <person name="Park M.-K."/>
            <person name="Lee Y.-J."/>
            <person name="Yi H."/>
            <person name="Bahn Y.-S."/>
            <person name="Kim J.F."/>
            <person name="Lee D.-W."/>
        </authorList>
    </citation>
    <scope>NUCLEOTIDE SEQUENCE [LARGE SCALE GENOMIC DNA]</scope>
    <source>
        <strain evidence="2 3">DSM 1321</strain>
    </source>
</reference>
<protein>
    <recommendedName>
        <fullName evidence="4">DUF2140 domain-containing protein</fullName>
    </recommendedName>
</protein>